<accession>A0ABU4PQY2</accession>
<dbReference type="GO" id="GO:0005524">
    <property type="term" value="F:ATP binding"/>
    <property type="evidence" value="ECO:0007669"/>
    <property type="project" value="UniProtKB-KW"/>
</dbReference>
<evidence type="ECO:0000256" key="3">
    <source>
        <dbReference type="ARBA" id="ARBA00012438"/>
    </source>
</evidence>
<dbReference type="Gene3D" id="1.10.287.130">
    <property type="match status" value="1"/>
</dbReference>
<dbReference type="InterPro" id="IPR003660">
    <property type="entry name" value="HAMP_dom"/>
</dbReference>
<dbReference type="PRINTS" id="PR00344">
    <property type="entry name" value="BCTRLSENSOR"/>
</dbReference>
<keyword evidence="12 15" id="KW-1133">Transmembrane helix</keyword>
<comment type="caution">
    <text evidence="18">The sequence shown here is derived from an EMBL/GenBank/DDBJ whole genome shotgun (WGS) entry which is preliminary data.</text>
</comment>
<dbReference type="InterPro" id="IPR005467">
    <property type="entry name" value="His_kinase_dom"/>
</dbReference>
<evidence type="ECO:0000256" key="10">
    <source>
        <dbReference type="ARBA" id="ARBA00022777"/>
    </source>
</evidence>
<evidence type="ECO:0000256" key="6">
    <source>
        <dbReference type="ARBA" id="ARBA00022553"/>
    </source>
</evidence>
<protein>
    <recommendedName>
        <fullName evidence="3">histidine kinase</fullName>
        <ecNumber evidence="3">2.7.13.3</ecNumber>
    </recommendedName>
</protein>
<keyword evidence="11 18" id="KW-0067">ATP-binding</keyword>
<comment type="catalytic activity">
    <reaction evidence="1">
        <text>ATP + protein L-histidine = ADP + protein N-phospho-L-histidine.</text>
        <dbReference type="EC" id="2.7.13.3"/>
    </reaction>
</comment>
<evidence type="ECO:0000256" key="11">
    <source>
        <dbReference type="ARBA" id="ARBA00022840"/>
    </source>
</evidence>
<dbReference type="Pfam" id="PF00672">
    <property type="entry name" value="HAMP"/>
    <property type="match status" value="1"/>
</dbReference>
<dbReference type="InterPro" id="IPR050980">
    <property type="entry name" value="2C_sensor_his_kinase"/>
</dbReference>
<dbReference type="SUPFAM" id="SSF47384">
    <property type="entry name" value="Homodimeric domain of signal transducing histidine kinase"/>
    <property type="match status" value="1"/>
</dbReference>
<evidence type="ECO:0000256" key="4">
    <source>
        <dbReference type="ARBA" id="ARBA00022475"/>
    </source>
</evidence>
<feature type="domain" description="HAMP" evidence="17">
    <location>
        <begin position="193"/>
        <end position="245"/>
    </location>
</feature>
<dbReference type="CDD" id="cd06225">
    <property type="entry name" value="HAMP"/>
    <property type="match status" value="1"/>
</dbReference>
<dbReference type="SUPFAM" id="SSF158472">
    <property type="entry name" value="HAMP domain-like"/>
    <property type="match status" value="1"/>
</dbReference>
<feature type="transmembrane region" description="Helical" evidence="15">
    <location>
        <begin position="173"/>
        <end position="191"/>
    </location>
</feature>
<evidence type="ECO:0000256" key="8">
    <source>
        <dbReference type="ARBA" id="ARBA00022692"/>
    </source>
</evidence>
<dbReference type="InterPro" id="IPR004358">
    <property type="entry name" value="Sig_transdc_His_kin-like_C"/>
</dbReference>
<dbReference type="InterPro" id="IPR036890">
    <property type="entry name" value="HATPase_C_sf"/>
</dbReference>
<evidence type="ECO:0000256" key="2">
    <source>
        <dbReference type="ARBA" id="ARBA00004429"/>
    </source>
</evidence>
<comment type="subcellular location">
    <subcellularLocation>
        <location evidence="2">Cell inner membrane</location>
        <topology evidence="2">Multi-pass membrane protein</topology>
    </subcellularLocation>
</comment>
<evidence type="ECO:0000256" key="9">
    <source>
        <dbReference type="ARBA" id="ARBA00022741"/>
    </source>
</evidence>
<organism evidence="18 19">
    <name type="scientific">Sphingomonas echinoides</name>
    <dbReference type="NCBI Taxonomy" id="59803"/>
    <lineage>
        <taxon>Bacteria</taxon>
        <taxon>Pseudomonadati</taxon>
        <taxon>Pseudomonadota</taxon>
        <taxon>Alphaproteobacteria</taxon>
        <taxon>Sphingomonadales</taxon>
        <taxon>Sphingomonadaceae</taxon>
        <taxon>Sphingomonas</taxon>
    </lineage>
</organism>
<dbReference type="CDD" id="cd00075">
    <property type="entry name" value="HATPase"/>
    <property type="match status" value="1"/>
</dbReference>
<evidence type="ECO:0000259" key="17">
    <source>
        <dbReference type="PROSITE" id="PS50885"/>
    </source>
</evidence>
<gene>
    <name evidence="18" type="ORF">SIL82_14800</name>
</gene>
<feature type="domain" description="Histidine kinase" evidence="16">
    <location>
        <begin position="253"/>
        <end position="449"/>
    </location>
</feature>
<dbReference type="InterPro" id="IPR003594">
    <property type="entry name" value="HATPase_dom"/>
</dbReference>
<dbReference type="SMART" id="SM00304">
    <property type="entry name" value="HAMP"/>
    <property type="match status" value="1"/>
</dbReference>
<keyword evidence="5" id="KW-0997">Cell inner membrane</keyword>
<dbReference type="Pfam" id="PF02518">
    <property type="entry name" value="HATPase_c"/>
    <property type="match status" value="1"/>
</dbReference>
<name>A0ABU4PQY2_9SPHN</name>
<dbReference type="SUPFAM" id="SSF55874">
    <property type="entry name" value="ATPase domain of HSP90 chaperone/DNA topoisomerase II/histidine kinase"/>
    <property type="match status" value="1"/>
</dbReference>
<dbReference type="InterPro" id="IPR003661">
    <property type="entry name" value="HisK_dim/P_dom"/>
</dbReference>
<dbReference type="PROSITE" id="PS50885">
    <property type="entry name" value="HAMP"/>
    <property type="match status" value="1"/>
</dbReference>
<keyword evidence="4" id="KW-1003">Cell membrane</keyword>
<dbReference type="RefSeq" id="WP_010407886.1">
    <property type="nucleotide sequence ID" value="NZ_JAWXXV010000001.1"/>
</dbReference>
<dbReference type="PANTHER" id="PTHR44936">
    <property type="entry name" value="SENSOR PROTEIN CREC"/>
    <property type="match status" value="1"/>
</dbReference>
<keyword evidence="9" id="KW-0547">Nucleotide-binding</keyword>
<keyword evidence="14 15" id="KW-0472">Membrane</keyword>
<dbReference type="EC" id="2.7.13.3" evidence="3"/>
<feature type="transmembrane region" description="Helical" evidence="15">
    <location>
        <begin position="15"/>
        <end position="40"/>
    </location>
</feature>
<dbReference type="EMBL" id="JAWXXV010000001">
    <property type="protein sequence ID" value="MDX5985523.1"/>
    <property type="molecule type" value="Genomic_DNA"/>
</dbReference>
<dbReference type="PANTHER" id="PTHR44936:SF5">
    <property type="entry name" value="SENSOR HISTIDINE KINASE ENVZ"/>
    <property type="match status" value="1"/>
</dbReference>
<dbReference type="CDD" id="cd00082">
    <property type="entry name" value="HisKA"/>
    <property type="match status" value="1"/>
</dbReference>
<dbReference type="SMART" id="SM00387">
    <property type="entry name" value="HATPase_c"/>
    <property type="match status" value="1"/>
</dbReference>
<evidence type="ECO:0000256" key="7">
    <source>
        <dbReference type="ARBA" id="ARBA00022679"/>
    </source>
</evidence>
<dbReference type="PROSITE" id="PS50109">
    <property type="entry name" value="HIS_KIN"/>
    <property type="match status" value="1"/>
</dbReference>
<keyword evidence="7" id="KW-0808">Transferase</keyword>
<evidence type="ECO:0000256" key="12">
    <source>
        <dbReference type="ARBA" id="ARBA00022989"/>
    </source>
</evidence>
<evidence type="ECO:0000313" key="19">
    <source>
        <dbReference type="Proteomes" id="UP001279660"/>
    </source>
</evidence>
<evidence type="ECO:0000313" key="18">
    <source>
        <dbReference type="EMBL" id="MDX5985523.1"/>
    </source>
</evidence>
<evidence type="ECO:0000256" key="15">
    <source>
        <dbReference type="SAM" id="Phobius"/>
    </source>
</evidence>
<proteinExistence type="predicted"/>
<keyword evidence="10" id="KW-0418">Kinase</keyword>
<dbReference type="Proteomes" id="UP001279660">
    <property type="component" value="Unassembled WGS sequence"/>
</dbReference>
<keyword evidence="19" id="KW-1185">Reference proteome</keyword>
<keyword evidence="8 15" id="KW-0812">Transmembrane</keyword>
<evidence type="ECO:0000256" key="1">
    <source>
        <dbReference type="ARBA" id="ARBA00000085"/>
    </source>
</evidence>
<sequence>MTADRTVDLRRSWPLFLRIFSLMLGTVILVQLLNFGAFLLMPPPAPVIYTTSRLAMVAQSGRDPTKRLAIEETGTPPGPSHDARDLALGHLIATDLHLPETAVVVQSDQRMGPTIIGAFHPPPPMGMADERRRHRAMDDALFGDFRVYVQQPDGRWHVITPTDRMLSPWRMRFVLWFVLAAVGIAPLAWAMSRRIAKPIALFAAAADRLGRDPRAAPLTLSGPSEIAEAAASFNQMQERLNRYVEDRTTLIAAVAHDLRTPLMRLALRLEKAPDAIRLAGEDDIREMSERIGAAMAFVREMTRHVRRQRLDLRSLAESVATDAADRGGDVTLLPGPAISMEGDAPSLKALLTNLVTNAVHYGGSAQIALRRERDVAIIEVSDNGPGMVPSDLVRAFEPFFRAERSRNRDTGGTGLGLASVRAVARAHGGEAKIENRPTGGLLARVTLPV</sequence>
<evidence type="ECO:0000256" key="14">
    <source>
        <dbReference type="ARBA" id="ARBA00023136"/>
    </source>
</evidence>
<keyword evidence="6" id="KW-0597">Phosphoprotein</keyword>
<dbReference type="InterPro" id="IPR036097">
    <property type="entry name" value="HisK_dim/P_sf"/>
</dbReference>
<dbReference type="Gene3D" id="3.30.565.10">
    <property type="entry name" value="Histidine kinase-like ATPase, C-terminal domain"/>
    <property type="match status" value="1"/>
</dbReference>
<evidence type="ECO:0000259" key="16">
    <source>
        <dbReference type="PROSITE" id="PS50109"/>
    </source>
</evidence>
<reference evidence="18 19" key="1">
    <citation type="submission" date="2023-11" db="EMBL/GenBank/DDBJ databases">
        <title>MicrobeMod: A computational toolkit for identifying prokaryotic methylation and restriction-modification with nanopore sequencing.</title>
        <authorList>
            <person name="Crits-Christoph A."/>
            <person name="Kang S.C."/>
            <person name="Lee H."/>
            <person name="Ostrov N."/>
        </authorList>
    </citation>
    <scope>NUCLEOTIDE SEQUENCE [LARGE SCALE GENOMIC DNA]</scope>
    <source>
        <strain evidence="18 19">ATCC 14820</strain>
    </source>
</reference>
<keyword evidence="13" id="KW-0902">Two-component regulatory system</keyword>
<evidence type="ECO:0000256" key="5">
    <source>
        <dbReference type="ARBA" id="ARBA00022519"/>
    </source>
</evidence>
<evidence type="ECO:0000256" key="13">
    <source>
        <dbReference type="ARBA" id="ARBA00023012"/>
    </source>
</evidence>